<feature type="transmembrane region" description="Helical" evidence="8">
    <location>
        <begin position="484"/>
        <end position="504"/>
    </location>
</feature>
<feature type="domain" description="Major facilitator superfamily (MFS) profile" evidence="9">
    <location>
        <begin position="21"/>
        <end position="511"/>
    </location>
</feature>
<feature type="transmembrane region" description="Helical" evidence="8">
    <location>
        <begin position="366"/>
        <end position="390"/>
    </location>
</feature>
<dbReference type="InterPro" id="IPR020846">
    <property type="entry name" value="MFS_dom"/>
</dbReference>
<evidence type="ECO:0000313" key="10">
    <source>
        <dbReference type="EMBL" id="MFD1232883.1"/>
    </source>
</evidence>
<feature type="transmembrane region" description="Helical" evidence="8">
    <location>
        <begin position="87"/>
        <end position="106"/>
    </location>
</feature>
<dbReference type="PANTHER" id="PTHR42718:SF47">
    <property type="entry name" value="METHYL VIOLOGEN RESISTANCE PROTEIN SMVA"/>
    <property type="match status" value="1"/>
</dbReference>
<feature type="transmembrane region" description="Helical" evidence="8">
    <location>
        <begin position="147"/>
        <end position="167"/>
    </location>
</feature>
<keyword evidence="11" id="KW-1185">Reference proteome</keyword>
<accession>A0ABW3VFD8</accession>
<feature type="transmembrane region" description="Helical" evidence="8">
    <location>
        <begin position="337"/>
        <end position="360"/>
    </location>
</feature>
<comment type="caution">
    <text evidence="10">The sequence shown here is derived from an EMBL/GenBank/DDBJ whole genome shotgun (WGS) entry which is preliminary data.</text>
</comment>
<feature type="transmembrane region" description="Helical" evidence="8">
    <location>
        <begin position="112"/>
        <end position="135"/>
    </location>
</feature>
<evidence type="ECO:0000313" key="11">
    <source>
        <dbReference type="Proteomes" id="UP001597182"/>
    </source>
</evidence>
<dbReference type="InterPro" id="IPR011701">
    <property type="entry name" value="MFS"/>
</dbReference>
<evidence type="ECO:0000259" key="9">
    <source>
        <dbReference type="PROSITE" id="PS50850"/>
    </source>
</evidence>
<organism evidence="10 11">
    <name type="scientific">Pseudonocardia benzenivorans</name>
    <dbReference type="NCBI Taxonomy" id="228005"/>
    <lineage>
        <taxon>Bacteria</taxon>
        <taxon>Bacillati</taxon>
        <taxon>Actinomycetota</taxon>
        <taxon>Actinomycetes</taxon>
        <taxon>Pseudonocardiales</taxon>
        <taxon>Pseudonocardiaceae</taxon>
        <taxon>Pseudonocardia</taxon>
    </lineage>
</organism>
<dbReference type="Gene3D" id="1.20.1250.20">
    <property type="entry name" value="MFS general substrate transporter like domains"/>
    <property type="match status" value="1"/>
</dbReference>
<evidence type="ECO:0000256" key="5">
    <source>
        <dbReference type="ARBA" id="ARBA00022989"/>
    </source>
</evidence>
<gene>
    <name evidence="10" type="ORF">ACFQ34_06260</name>
</gene>
<dbReference type="RefSeq" id="WP_346093430.1">
    <property type="nucleotide sequence ID" value="NZ_BAABKS010000079.1"/>
</dbReference>
<proteinExistence type="predicted"/>
<dbReference type="SUPFAM" id="SSF103473">
    <property type="entry name" value="MFS general substrate transporter"/>
    <property type="match status" value="1"/>
</dbReference>
<feature type="transmembrane region" description="Helical" evidence="8">
    <location>
        <begin position="301"/>
        <end position="325"/>
    </location>
</feature>
<keyword evidence="3" id="KW-1003">Cell membrane</keyword>
<evidence type="ECO:0000256" key="8">
    <source>
        <dbReference type="SAM" id="Phobius"/>
    </source>
</evidence>
<evidence type="ECO:0000256" key="4">
    <source>
        <dbReference type="ARBA" id="ARBA00022692"/>
    </source>
</evidence>
<feature type="transmembrane region" description="Helical" evidence="8">
    <location>
        <begin position="233"/>
        <end position="253"/>
    </location>
</feature>
<protein>
    <submittedName>
        <fullName evidence="10">MFS transporter</fullName>
    </submittedName>
</protein>
<name>A0ABW3VFD8_9PSEU</name>
<feature type="transmembrane region" description="Helical" evidence="8">
    <location>
        <begin position="20"/>
        <end position="43"/>
    </location>
</feature>
<feature type="transmembrane region" description="Helical" evidence="8">
    <location>
        <begin position="411"/>
        <end position="431"/>
    </location>
</feature>
<dbReference type="CDD" id="cd17321">
    <property type="entry name" value="MFS_MMR_MDR_like"/>
    <property type="match status" value="1"/>
</dbReference>
<dbReference type="Gene3D" id="1.20.1720.10">
    <property type="entry name" value="Multidrug resistance protein D"/>
    <property type="match status" value="1"/>
</dbReference>
<feature type="transmembrane region" description="Helical" evidence="8">
    <location>
        <begin position="207"/>
        <end position="227"/>
    </location>
</feature>
<keyword evidence="6 8" id="KW-0472">Membrane</keyword>
<evidence type="ECO:0000256" key="1">
    <source>
        <dbReference type="ARBA" id="ARBA00004651"/>
    </source>
</evidence>
<comment type="subcellular location">
    <subcellularLocation>
        <location evidence="1">Cell membrane</location>
        <topology evidence="1">Multi-pass membrane protein</topology>
    </subcellularLocation>
</comment>
<keyword evidence="4 8" id="KW-0812">Transmembrane</keyword>
<dbReference type="PROSITE" id="PS50850">
    <property type="entry name" value="MFS"/>
    <property type="match status" value="1"/>
</dbReference>
<evidence type="ECO:0000256" key="7">
    <source>
        <dbReference type="SAM" id="MobiDB-lite"/>
    </source>
</evidence>
<feature type="transmembrane region" description="Helical" evidence="8">
    <location>
        <begin position="274"/>
        <end position="295"/>
    </location>
</feature>
<dbReference type="EMBL" id="JBHTMB010000042">
    <property type="protein sequence ID" value="MFD1232883.1"/>
    <property type="molecule type" value="Genomic_DNA"/>
</dbReference>
<reference evidence="11" key="1">
    <citation type="journal article" date="2019" name="Int. J. Syst. Evol. Microbiol.">
        <title>The Global Catalogue of Microorganisms (GCM) 10K type strain sequencing project: providing services to taxonomists for standard genome sequencing and annotation.</title>
        <authorList>
            <consortium name="The Broad Institute Genomics Platform"/>
            <consortium name="The Broad Institute Genome Sequencing Center for Infectious Disease"/>
            <person name="Wu L."/>
            <person name="Ma J."/>
        </authorList>
    </citation>
    <scope>NUCLEOTIDE SEQUENCE [LARGE SCALE GENOMIC DNA]</scope>
    <source>
        <strain evidence="11">CCUG 49018</strain>
    </source>
</reference>
<dbReference type="PANTHER" id="PTHR42718">
    <property type="entry name" value="MAJOR FACILITATOR SUPERFAMILY MULTIDRUG TRANSPORTER MFSC"/>
    <property type="match status" value="1"/>
</dbReference>
<dbReference type="Proteomes" id="UP001597182">
    <property type="component" value="Unassembled WGS sequence"/>
</dbReference>
<dbReference type="InterPro" id="IPR036259">
    <property type="entry name" value="MFS_trans_sf"/>
</dbReference>
<feature type="region of interest" description="Disordered" evidence="7">
    <location>
        <begin position="507"/>
        <end position="529"/>
    </location>
</feature>
<dbReference type="Pfam" id="PF07690">
    <property type="entry name" value="MFS_1"/>
    <property type="match status" value="1"/>
</dbReference>
<evidence type="ECO:0000256" key="3">
    <source>
        <dbReference type="ARBA" id="ARBA00022475"/>
    </source>
</evidence>
<evidence type="ECO:0000256" key="6">
    <source>
        <dbReference type="ARBA" id="ARBA00023136"/>
    </source>
</evidence>
<keyword evidence="5 8" id="KW-1133">Transmembrane helix</keyword>
<evidence type="ECO:0000256" key="2">
    <source>
        <dbReference type="ARBA" id="ARBA00022448"/>
    </source>
</evidence>
<feature type="transmembrane region" description="Helical" evidence="8">
    <location>
        <begin position="55"/>
        <end position="75"/>
    </location>
</feature>
<feature type="transmembrane region" description="Helical" evidence="8">
    <location>
        <begin position="173"/>
        <end position="195"/>
    </location>
</feature>
<sequence>MHTTPDAPTAPRRAGRREWIGLAVLSLACLLYVMDLTVLHLAVPRLSEDLRPSSTQLLWIIDVYGFMVAGALVTMGTLGDRIGRRRLLLVGAAAFGAVSVLAAFSTTPEMLIVSRALLGLAGATVAPSTLSLIFAMFPDPRQRSRAVGIWIGAFSAGSAVGPVLGGLVLERFWWGAVFLLALPVMGALLVLGPKVLPEYRDPGAGRLDLLSVGMSVTALLAVVYGVKQLVQDGVTVTSSAAVVGGVIVGVLWTRRQRRLADPMIDVRLFGIRTFRSALVVNFTAIFVMVGYFLFVGQYLQLVVGLSPLVAGLWSLPSAVAFVIASQAGPRVVARFRPAPVVAVGLAGAAVGLGLLTLVAVDRGLTVLVVASVVVAVGMGPVFGLTTELVVGSAPAEKAGAASGVSETAAELGGALGIAALGSVGAALYRAGVASGLPVGLPADAAAAARDTLGGAVAVAGGLPGPTAEALLATARASFVAGLQLTSGVAAVVAALIAVVAAVALRDRPATSGSPEPDPVPARDGCIVEA</sequence>
<keyword evidence="2" id="KW-0813">Transport</keyword>